<dbReference type="Pfam" id="PF11079">
    <property type="entry name" value="YqhG"/>
    <property type="match status" value="1"/>
</dbReference>
<proteinExistence type="predicted"/>
<protein>
    <submittedName>
        <fullName evidence="1">YqhG family protein</fullName>
    </submittedName>
</protein>
<dbReference type="InterPro" id="IPR024562">
    <property type="entry name" value="YqhG"/>
</dbReference>
<sequence>MYPQQIHTYMQQFFKENHCPILSHHPHYLIVQLTVEMDKRIMNRPYYWQYVESTGEEPNPAQLTFITDKNQLVENVRGEVIHFGSPRLHQLFQVTNELGAFVQMYEQTEANPHVQPILTPWFGVNYKIAYYCDQTKERLHSLGINLMTGEIRDGFHESLLEKDLTATASANSFQLPYIIKPLRALERLDALIEQHIQQDDHTWAEEAKKRWEKDLAVLEFFYEGVDNRPESYEIEKEALAQQYEARIKIDIISGGLFYLK</sequence>
<dbReference type="RefSeq" id="WP_381438632.1">
    <property type="nucleotide sequence ID" value="NZ_JBHSNO010000015.1"/>
</dbReference>
<comment type="caution">
    <text evidence="1">The sequence shown here is derived from an EMBL/GenBank/DDBJ whole genome shotgun (WGS) entry which is preliminary data.</text>
</comment>
<dbReference type="Proteomes" id="UP001596109">
    <property type="component" value="Unassembled WGS sequence"/>
</dbReference>
<evidence type="ECO:0000313" key="2">
    <source>
        <dbReference type="Proteomes" id="UP001596109"/>
    </source>
</evidence>
<keyword evidence="2" id="KW-1185">Reference proteome</keyword>
<organism evidence="1 2">
    <name type="scientific">Sporosarcina soli</name>
    <dbReference type="NCBI Taxonomy" id="334736"/>
    <lineage>
        <taxon>Bacteria</taxon>
        <taxon>Bacillati</taxon>
        <taxon>Bacillota</taxon>
        <taxon>Bacilli</taxon>
        <taxon>Bacillales</taxon>
        <taxon>Caryophanaceae</taxon>
        <taxon>Sporosarcina</taxon>
    </lineage>
</organism>
<gene>
    <name evidence="1" type="ORF">ACFPRA_20045</name>
</gene>
<evidence type="ECO:0000313" key="1">
    <source>
        <dbReference type="EMBL" id="MFC5591177.1"/>
    </source>
</evidence>
<dbReference type="EMBL" id="JBHSNO010000015">
    <property type="protein sequence ID" value="MFC5591177.1"/>
    <property type="molecule type" value="Genomic_DNA"/>
</dbReference>
<reference evidence="2" key="1">
    <citation type="journal article" date="2019" name="Int. J. Syst. Evol. Microbiol.">
        <title>The Global Catalogue of Microorganisms (GCM) 10K type strain sequencing project: providing services to taxonomists for standard genome sequencing and annotation.</title>
        <authorList>
            <consortium name="The Broad Institute Genomics Platform"/>
            <consortium name="The Broad Institute Genome Sequencing Center for Infectious Disease"/>
            <person name="Wu L."/>
            <person name="Ma J."/>
        </authorList>
    </citation>
    <scope>NUCLEOTIDE SEQUENCE [LARGE SCALE GENOMIC DNA]</scope>
    <source>
        <strain evidence="2">CGMCC 4.1434</strain>
    </source>
</reference>
<accession>A0ABW0TPD8</accession>
<name>A0ABW0TPD8_9BACL</name>